<accession>A0AC34G2W3</accession>
<organism evidence="1 2">
    <name type="scientific">Panagrolaimus sp. ES5</name>
    <dbReference type="NCBI Taxonomy" id="591445"/>
    <lineage>
        <taxon>Eukaryota</taxon>
        <taxon>Metazoa</taxon>
        <taxon>Ecdysozoa</taxon>
        <taxon>Nematoda</taxon>
        <taxon>Chromadorea</taxon>
        <taxon>Rhabditida</taxon>
        <taxon>Tylenchina</taxon>
        <taxon>Panagrolaimomorpha</taxon>
        <taxon>Panagrolaimoidea</taxon>
        <taxon>Panagrolaimidae</taxon>
        <taxon>Panagrolaimus</taxon>
    </lineage>
</organism>
<evidence type="ECO:0000313" key="1">
    <source>
        <dbReference type="Proteomes" id="UP000887579"/>
    </source>
</evidence>
<evidence type="ECO:0000313" key="2">
    <source>
        <dbReference type="WBParaSite" id="ES5_v2.g24010.t1"/>
    </source>
</evidence>
<name>A0AC34G2W3_9BILA</name>
<proteinExistence type="predicted"/>
<dbReference type="WBParaSite" id="ES5_v2.g24010.t1">
    <property type="protein sequence ID" value="ES5_v2.g24010.t1"/>
    <property type="gene ID" value="ES5_v2.g24010"/>
</dbReference>
<sequence>MLKKRTFQLEEEEKVVLPKESAARDVGRKGPSTSPENFLPYRRRTLAPRKDEYKQVVACETVNWEKVIMVVILVYGML</sequence>
<reference evidence="2" key="1">
    <citation type="submission" date="2022-11" db="UniProtKB">
        <authorList>
            <consortium name="WormBaseParasite"/>
        </authorList>
    </citation>
    <scope>IDENTIFICATION</scope>
</reference>
<protein>
    <submittedName>
        <fullName evidence="2">Uncharacterized protein</fullName>
    </submittedName>
</protein>
<dbReference type="Proteomes" id="UP000887579">
    <property type="component" value="Unplaced"/>
</dbReference>